<dbReference type="EMBL" id="JBHULN010000017">
    <property type="protein sequence ID" value="MFD2573315.1"/>
    <property type="molecule type" value="Genomic_DNA"/>
</dbReference>
<evidence type="ECO:0008006" key="4">
    <source>
        <dbReference type="Google" id="ProtNLM"/>
    </source>
</evidence>
<evidence type="ECO:0000256" key="1">
    <source>
        <dbReference type="SAM" id="Coils"/>
    </source>
</evidence>
<reference evidence="3" key="1">
    <citation type="journal article" date="2019" name="Int. J. Syst. Evol. Microbiol.">
        <title>The Global Catalogue of Microorganisms (GCM) 10K type strain sequencing project: providing services to taxonomists for standard genome sequencing and annotation.</title>
        <authorList>
            <consortium name="The Broad Institute Genomics Platform"/>
            <consortium name="The Broad Institute Genome Sequencing Center for Infectious Disease"/>
            <person name="Wu L."/>
            <person name="Ma J."/>
        </authorList>
    </citation>
    <scope>NUCLEOTIDE SEQUENCE [LARGE SCALE GENOMIC DNA]</scope>
    <source>
        <strain evidence="3">KCTC 42805</strain>
    </source>
</reference>
<dbReference type="PROSITE" id="PS00018">
    <property type="entry name" value="EF_HAND_1"/>
    <property type="match status" value="1"/>
</dbReference>
<name>A0ABW5M8N2_9BACT</name>
<keyword evidence="3" id="KW-1185">Reference proteome</keyword>
<sequence length="615" mass="71090">MNSSATPIKLLSISQRYFKEKFLELTHRRTLDSFRVRLNNPRSILQELSQVLIDSTQNKIKNFTTIEALLEEADALLKVDNELVFSDISKSYLTSLIGEYLGHKGKPSQKSKTDAAEGTGIDAVKERKLIATNQLIYALRIVLKDNELYAGSLVASIRNEILRLKDTDIKNSPGNLDTLSRLTEHAVSELLQQGYAKSYLYPLVRQKLFGKDVQTDFDYALNFVEQLCTRQAEAYKVVFKIKISGGHQINLNGSLLLSDEVKGSLCTTNAQAERFLTEIDPKVQLVYVQVEGLDYFSVLKKARRQLNAELDRLHLGFSEANLNVYNDALVCGTLEPDKTQVHRMMYQEDGFYKNAQTLYEDLTQKVAIIQENRDIAKETRNKITSAIRYLRLGSESLELEQKYVNYWIGLEYIFSNYDITERTIFRMKEHFTNCHALIYVKRNLLEFHHLLKRAKVYKRVPGYNNDLVYLSREATYVFVIEHFMETHPLLGYRAYQYKQRIFGTKQPQTYIVEHQKNLTRHLTRCYRIRNEIVHEAAINSNIEVVTGNLRYYLTFVLNSLLDYLASQPIDSDQDGRITIDDFFIRQELKFKSLERSQYPLAGLLAVKSATEVFGS</sequence>
<dbReference type="RefSeq" id="WP_381525911.1">
    <property type="nucleotide sequence ID" value="NZ_JBHULN010000017.1"/>
</dbReference>
<dbReference type="Proteomes" id="UP001597469">
    <property type="component" value="Unassembled WGS sequence"/>
</dbReference>
<comment type="caution">
    <text evidence="2">The sequence shown here is derived from an EMBL/GenBank/DDBJ whole genome shotgun (WGS) entry which is preliminary data.</text>
</comment>
<protein>
    <recommendedName>
        <fullName evidence="4">Apea-like HEPN domain-containing protein</fullName>
    </recommendedName>
</protein>
<proteinExistence type="predicted"/>
<gene>
    <name evidence="2" type="ORF">ACFSUS_21920</name>
</gene>
<accession>A0ABW5M8N2</accession>
<feature type="coiled-coil region" evidence="1">
    <location>
        <begin position="352"/>
        <end position="379"/>
    </location>
</feature>
<evidence type="ECO:0000313" key="3">
    <source>
        <dbReference type="Proteomes" id="UP001597469"/>
    </source>
</evidence>
<evidence type="ECO:0000313" key="2">
    <source>
        <dbReference type="EMBL" id="MFD2573315.1"/>
    </source>
</evidence>
<organism evidence="2 3">
    <name type="scientific">Spirosoma soli</name>
    <dbReference type="NCBI Taxonomy" id="1770529"/>
    <lineage>
        <taxon>Bacteria</taxon>
        <taxon>Pseudomonadati</taxon>
        <taxon>Bacteroidota</taxon>
        <taxon>Cytophagia</taxon>
        <taxon>Cytophagales</taxon>
        <taxon>Cytophagaceae</taxon>
        <taxon>Spirosoma</taxon>
    </lineage>
</organism>
<keyword evidence="1" id="KW-0175">Coiled coil</keyword>
<dbReference type="InterPro" id="IPR018247">
    <property type="entry name" value="EF_Hand_1_Ca_BS"/>
</dbReference>